<sequence length="346" mass="39010">MNELPPKTRQSGFPLTALCLRFACRAVSDLDLGGLRAGMRLRGALLNVMNRSICALSPFAPAERLRMDPQHVQNCPVCWLQLYEPRPGEVRRAYVLQPPIHLPARLPAGTPFSFVFTLLGEGQNYLPYFLLAVREMGEVGVGKGRGRFQLQQAFAEYPDGQSALVWSEDEPVVRLPQRRIEHRDAAEWAQRMKERLNGAESLTLSFPTPLRIVNEDRLLKTPRFEAVFDALLKRLDDLAEAYAGGYQRAYDERVRLRQLARQVQLVENHTEWVELSSSSSRSGRETWISGLVGRAVYQAPVEVWQALGEWLAWAEIVQVGKDTVKGNGVVTFDWRITAQNGCLPVG</sequence>
<evidence type="ECO:0000259" key="1">
    <source>
        <dbReference type="Pfam" id="PF10040"/>
    </source>
</evidence>
<dbReference type="InterPro" id="IPR019267">
    <property type="entry name" value="CRISPR-assoc_Cas6_C"/>
</dbReference>
<feature type="domain" description="CRISPR-associated protein Cas6 C-terminal" evidence="1">
    <location>
        <begin position="204"/>
        <end position="330"/>
    </location>
</feature>
<reference evidence="2" key="1">
    <citation type="journal article" date="2020" name="mSystems">
        <title>Genome- and Community-Level Interaction Insights into Carbon Utilization and Element Cycling Functions of Hydrothermarchaeota in Hydrothermal Sediment.</title>
        <authorList>
            <person name="Zhou Z."/>
            <person name="Liu Y."/>
            <person name="Xu W."/>
            <person name="Pan J."/>
            <person name="Luo Z.H."/>
            <person name="Li M."/>
        </authorList>
    </citation>
    <scope>NUCLEOTIDE SEQUENCE [LARGE SCALE GENOMIC DNA]</scope>
    <source>
        <strain evidence="2">SpSt-556</strain>
    </source>
</reference>
<dbReference type="AlphaFoldDB" id="A0A7C4L023"/>
<name>A0A7C4L023_9CHLR</name>
<organism evidence="2">
    <name type="scientific">Bellilinea caldifistulae</name>
    <dbReference type="NCBI Taxonomy" id="360411"/>
    <lineage>
        <taxon>Bacteria</taxon>
        <taxon>Bacillati</taxon>
        <taxon>Chloroflexota</taxon>
        <taxon>Anaerolineae</taxon>
        <taxon>Anaerolineales</taxon>
        <taxon>Anaerolineaceae</taxon>
        <taxon>Bellilinea</taxon>
    </lineage>
</organism>
<proteinExistence type="predicted"/>
<dbReference type="EMBL" id="DSXR01000098">
    <property type="protein sequence ID" value="HGS87959.1"/>
    <property type="molecule type" value="Genomic_DNA"/>
</dbReference>
<dbReference type="Pfam" id="PF10040">
    <property type="entry name" value="CRISPR_Cas6"/>
    <property type="match status" value="1"/>
</dbReference>
<dbReference type="Gene3D" id="3.30.70.1900">
    <property type="match status" value="1"/>
</dbReference>
<protein>
    <submittedName>
        <fullName evidence="2">CRISPR system precrRNA processing endoribonuclease RAMP protein Cas6</fullName>
    </submittedName>
</protein>
<gene>
    <name evidence="2" type="ORF">ENT17_10105</name>
</gene>
<evidence type="ECO:0000313" key="2">
    <source>
        <dbReference type="EMBL" id="HGS87959.1"/>
    </source>
</evidence>
<comment type="caution">
    <text evidence="2">The sequence shown here is derived from an EMBL/GenBank/DDBJ whole genome shotgun (WGS) entry which is preliminary data.</text>
</comment>
<accession>A0A7C4L023</accession>